<name>A0A016V062_9BILA</name>
<dbReference type="AlphaFoldDB" id="A0A016V062"/>
<proteinExistence type="predicted"/>
<comment type="caution">
    <text evidence="1">The sequence shown here is derived from an EMBL/GenBank/DDBJ whole genome shotgun (WGS) entry which is preliminary data.</text>
</comment>
<evidence type="ECO:0000313" key="1">
    <source>
        <dbReference type="EMBL" id="EYC20840.1"/>
    </source>
</evidence>
<organism evidence="1 2">
    <name type="scientific">Ancylostoma ceylanicum</name>
    <dbReference type="NCBI Taxonomy" id="53326"/>
    <lineage>
        <taxon>Eukaryota</taxon>
        <taxon>Metazoa</taxon>
        <taxon>Ecdysozoa</taxon>
        <taxon>Nematoda</taxon>
        <taxon>Chromadorea</taxon>
        <taxon>Rhabditida</taxon>
        <taxon>Rhabditina</taxon>
        <taxon>Rhabditomorpha</taxon>
        <taxon>Strongyloidea</taxon>
        <taxon>Ancylostomatidae</taxon>
        <taxon>Ancylostomatinae</taxon>
        <taxon>Ancylostoma</taxon>
    </lineage>
</organism>
<protein>
    <submittedName>
        <fullName evidence="1">Uncharacterized protein</fullName>
    </submittedName>
</protein>
<gene>
    <name evidence="1" type="primary">Acey_s0021.g455</name>
    <name evidence="1" type="ORF">Y032_0021g455</name>
</gene>
<accession>A0A016V062</accession>
<keyword evidence="2" id="KW-1185">Reference proteome</keyword>
<dbReference type="EMBL" id="JARK01001357">
    <property type="protein sequence ID" value="EYC20840.1"/>
    <property type="molecule type" value="Genomic_DNA"/>
</dbReference>
<dbReference type="Proteomes" id="UP000024635">
    <property type="component" value="Unassembled WGS sequence"/>
</dbReference>
<reference evidence="2" key="1">
    <citation type="journal article" date="2015" name="Nat. Genet.">
        <title>The genome and transcriptome of the zoonotic hookworm Ancylostoma ceylanicum identify infection-specific gene families.</title>
        <authorList>
            <person name="Schwarz E.M."/>
            <person name="Hu Y."/>
            <person name="Antoshechkin I."/>
            <person name="Miller M.M."/>
            <person name="Sternberg P.W."/>
            <person name="Aroian R.V."/>
        </authorList>
    </citation>
    <scope>NUCLEOTIDE SEQUENCE</scope>
    <source>
        <strain evidence="2">HY135</strain>
    </source>
</reference>
<evidence type="ECO:0000313" key="2">
    <source>
        <dbReference type="Proteomes" id="UP000024635"/>
    </source>
</evidence>
<sequence length="87" mass="9638">MLSTAYCDVLHQHNAGTLATTCPTLLEKTQPGGVGQLVAERKKMDEPARLARSSSLSLLSESFSIFARIMPITWRRARIYCKVLTLS</sequence>